<keyword evidence="8" id="KW-1185">Reference proteome</keyword>
<evidence type="ECO:0000256" key="1">
    <source>
        <dbReference type="ARBA" id="ARBA00004141"/>
    </source>
</evidence>
<evidence type="ECO:0000256" key="5">
    <source>
        <dbReference type="SAM" id="SignalP"/>
    </source>
</evidence>
<keyword evidence="5" id="KW-0732">Signal</keyword>
<dbReference type="AlphaFoldDB" id="A0A1R3XIW6"/>
<dbReference type="Proteomes" id="UP000186997">
    <property type="component" value="Unassembled WGS sequence"/>
</dbReference>
<dbReference type="STRING" id="287098.SAMN05421665_3335"/>
<protein>
    <submittedName>
        <fullName evidence="7">Type IV pili methyl-accepting chemotaxis transducer N-term</fullName>
    </submittedName>
</protein>
<keyword evidence="3" id="KW-1133">Transmembrane helix</keyword>
<feature type="domain" description="NarX-like N-terminal" evidence="6">
    <location>
        <begin position="54"/>
        <end position="156"/>
    </location>
</feature>
<feature type="signal peptide" evidence="5">
    <location>
        <begin position="1"/>
        <end position="34"/>
    </location>
</feature>
<feature type="chain" id="PRO_5012413156" evidence="5">
    <location>
        <begin position="35"/>
        <end position="320"/>
    </location>
</feature>
<evidence type="ECO:0000256" key="4">
    <source>
        <dbReference type="ARBA" id="ARBA00023136"/>
    </source>
</evidence>
<accession>A0A1R3XIW6</accession>
<keyword evidence="2" id="KW-0812">Transmembrane</keyword>
<dbReference type="Pfam" id="PF13675">
    <property type="entry name" value="PilJ"/>
    <property type="match status" value="2"/>
</dbReference>
<evidence type="ECO:0000259" key="6">
    <source>
        <dbReference type="Pfam" id="PF13675"/>
    </source>
</evidence>
<evidence type="ECO:0000313" key="8">
    <source>
        <dbReference type="Proteomes" id="UP000186997"/>
    </source>
</evidence>
<dbReference type="GO" id="GO:0016020">
    <property type="term" value="C:membrane"/>
    <property type="evidence" value="ECO:0007669"/>
    <property type="project" value="UniProtKB-SubCell"/>
</dbReference>
<dbReference type="OrthoDB" id="952521at2"/>
<feature type="domain" description="NarX-like N-terminal" evidence="6">
    <location>
        <begin position="186"/>
        <end position="281"/>
    </location>
</feature>
<proteinExistence type="predicted"/>
<comment type="subcellular location">
    <subcellularLocation>
        <location evidence="1">Membrane</location>
        <topology evidence="1">Multi-pass membrane protein</topology>
    </subcellularLocation>
</comment>
<dbReference type="InterPro" id="IPR029095">
    <property type="entry name" value="NarX-like_N"/>
</dbReference>
<reference evidence="8" key="1">
    <citation type="submission" date="2017-01" db="EMBL/GenBank/DDBJ databases">
        <authorList>
            <person name="Varghese N."/>
            <person name="Submissions S."/>
        </authorList>
    </citation>
    <scope>NUCLEOTIDE SEQUENCE [LARGE SCALE GENOMIC DNA]</scope>
    <source>
        <strain evidence="8">DSM 29591</strain>
    </source>
</reference>
<keyword evidence="4" id="KW-0472">Membrane</keyword>
<evidence type="ECO:0000256" key="2">
    <source>
        <dbReference type="ARBA" id="ARBA00022692"/>
    </source>
</evidence>
<dbReference type="EMBL" id="FTPR01000004">
    <property type="protein sequence ID" value="SIT91364.1"/>
    <property type="molecule type" value="Genomic_DNA"/>
</dbReference>
<evidence type="ECO:0000256" key="3">
    <source>
        <dbReference type="ARBA" id="ARBA00022989"/>
    </source>
</evidence>
<organism evidence="7 8">
    <name type="scientific">Yoonia rosea</name>
    <dbReference type="NCBI Taxonomy" id="287098"/>
    <lineage>
        <taxon>Bacteria</taxon>
        <taxon>Pseudomonadati</taxon>
        <taxon>Pseudomonadota</taxon>
        <taxon>Alphaproteobacteria</taxon>
        <taxon>Rhodobacterales</taxon>
        <taxon>Paracoccaceae</taxon>
        <taxon>Yoonia</taxon>
    </lineage>
</organism>
<gene>
    <name evidence="7" type="ORF">SAMN05421665_3335</name>
</gene>
<name>A0A1R3XIW6_9RHOB</name>
<evidence type="ECO:0000313" key="7">
    <source>
        <dbReference type="EMBL" id="SIT91364.1"/>
    </source>
</evidence>
<sequence>MTCITTNDVFFSRIIKSILTATVTSLAFSTSVHADNQASALSGLIQPAQFVEDNGSSERIDFSGKLRMLSQRIVAASCYLQAGVETQASRDTLATATAEFALITDALEFGNPDLGIIGVEEHRKTLAGIAKLRELWGPISVLADKVEAGDGSVADITAIADQSAPLLEIAQRLVVQITGQYASQTSVLQSDAIAIDLAGRQRMLAQRISKNICLIASGVNVEPSSADLVATDEIFRNTLYALRFGLPEAGIQQAKNNDIADGLTVVAGNMETLSPLIAEIAAGRTLDPGQLGVAFLTANLMTGNMNRAVGLISEASKLSL</sequence>
<dbReference type="RefSeq" id="WP_076660995.1">
    <property type="nucleotide sequence ID" value="NZ_FTPR01000004.1"/>
</dbReference>